<gene>
    <name evidence="1" type="ORF">ILYODFUR_003500</name>
</gene>
<accession>A0ABV0V1N1</accession>
<sequence length="102" mass="10666">MLVDIITCRPQSSPPCGADCTLAIVCARARSVAVKVPWSAPTTEMLCVCVWTKGGWVPGISLRANRQSAGVSVNSVVSCALHTSGIGSPFIKHETALEEGNL</sequence>
<reference evidence="1 2" key="1">
    <citation type="submission" date="2021-06" db="EMBL/GenBank/DDBJ databases">
        <authorList>
            <person name="Palmer J.M."/>
        </authorList>
    </citation>
    <scope>NUCLEOTIDE SEQUENCE [LARGE SCALE GENOMIC DNA]</scope>
    <source>
        <strain evidence="2">if_2019</strain>
        <tissue evidence="1">Muscle</tissue>
    </source>
</reference>
<protein>
    <submittedName>
        <fullName evidence="1">Uncharacterized protein</fullName>
    </submittedName>
</protein>
<evidence type="ECO:0000313" key="1">
    <source>
        <dbReference type="EMBL" id="MEQ2250692.1"/>
    </source>
</evidence>
<comment type="caution">
    <text evidence="1">The sequence shown here is derived from an EMBL/GenBank/DDBJ whole genome shotgun (WGS) entry which is preliminary data.</text>
</comment>
<name>A0ABV0V1N1_9TELE</name>
<dbReference type="EMBL" id="JAHRIQ010092865">
    <property type="protein sequence ID" value="MEQ2250692.1"/>
    <property type="molecule type" value="Genomic_DNA"/>
</dbReference>
<evidence type="ECO:0000313" key="2">
    <source>
        <dbReference type="Proteomes" id="UP001482620"/>
    </source>
</evidence>
<keyword evidence="2" id="KW-1185">Reference proteome</keyword>
<dbReference type="Proteomes" id="UP001482620">
    <property type="component" value="Unassembled WGS sequence"/>
</dbReference>
<organism evidence="1 2">
    <name type="scientific">Ilyodon furcidens</name>
    <name type="common">goldbreast splitfin</name>
    <dbReference type="NCBI Taxonomy" id="33524"/>
    <lineage>
        <taxon>Eukaryota</taxon>
        <taxon>Metazoa</taxon>
        <taxon>Chordata</taxon>
        <taxon>Craniata</taxon>
        <taxon>Vertebrata</taxon>
        <taxon>Euteleostomi</taxon>
        <taxon>Actinopterygii</taxon>
        <taxon>Neopterygii</taxon>
        <taxon>Teleostei</taxon>
        <taxon>Neoteleostei</taxon>
        <taxon>Acanthomorphata</taxon>
        <taxon>Ovalentaria</taxon>
        <taxon>Atherinomorphae</taxon>
        <taxon>Cyprinodontiformes</taxon>
        <taxon>Goodeidae</taxon>
        <taxon>Ilyodon</taxon>
    </lineage>
</organism>
<proteinExistence type="predicted"/>